<feature type="domain" description="Reverse transcriptase" evidence="1">
    <location>
        <begin position="23"/>
        <end position="117"/>
    </location>
</feature>
<dbReference type="PANTHER" id="PTHR31635:SF196">
    <property type="entry name" value="REVERSE TRANSCRIPTASE DOMAIN-CONTAINING PROTEIN-RELATED"/>
    <property type="match status" value="1"/>
</dbReference>
<sequence>MLHHEELLWHQKASSRGYTFHEKQKNKWWMAIKIDLKKAYNRVRWDSIDTSPQAVSIPNFLHNVIMSTISNSTMQVLWNGVPTQKFKLVKGVCQGCPLSPYLSILCIEWLGHGIRTAIEADRWSPIRLSRTGSCGKSYGVRRILLGSCRGNIMNLKGLEFSYNLSLSNVFLLMQKEQEEGLVLELLAKFVVIVMKLFFTFFEIEK</sequence>
<evidence type="ECO:0000313" key="2">
    <source>
        <dbReference type="EMBL" id="KAK5842606.1"/>
    </source>
</evidence>
<proteinExistence type="predicted"/>
<evidence type="ECO:0000259" key="1">
    <source>
        <dbReference type="Pfam" id="PF00078"/>
    </source>
</evidence>
<dbReference type="PANTHER" id="PTHR31635">
    <property type="entry name" value="REVERSE TRANSCRIPTASE DOMAIN-CONTAINING PROTEIN-RELATED"/>
    <property type="match status" value="1"/>
</dbReference>
<organism evidence="2 3">
    <name type="scientific">Gossypium arboreum</name>
    <name type="common">Tree cotton</name>
    <name type="synonym">Gossypium nanking</name>
    <dbReference type="NCBI Taxonomy" id="29729"/>
    <lineage>
        <taxon>Eukaryota</taxon>
        <taxon>Viridiplantae</taxon>
        <taxon>Streptophyta</taxon>
        <taxon>Embryophyta</taxon>
        <taxon>Tracheophyta</taxon>
        <taxon>Spermatophyta</taxon>
        <taxon>Magnoliopsida</taxon>
        <taxon>eudicotyledons</taxon>
        <taxon>Gunneridae</taxon>
        <taxon>Pentapetalae</taxon>
        <taxon>rosids</taxon>
        <taxon>malvids</taxon>
        <taxon>Malvales</taxon>
        <taxon>Malvaceae</taxon>
        <taxon>Malvoideae</taxon>
        <taxon>Gossypium</taxon>
    </lineage>
</organism>
<name>A0ABR0QTF2_GOSAR</name>
<accession>A0ABR0QTF2</accession>
<dbReference type="Pfam" id="PF00078">
    <property type="entry name" value="RVT_1"/>
    <property type="match status" value="1"/>
</dbReference>
<evidence type="ECO:0000313" key="3">
    <source>
        <dbReference type="Proteomes" id="UP001358586"/>
    </source>
</evidence>
<reference evidence="2 3" key="1">
    <citation type="submission" date="2023-03" db="EMBL/GenBank/DDBJ databases">
        <title>WGS of Gossypium arboreum.</title>
        <authorList>
            <person name="Yu D."/>
        </authorList>
    </citation>
    <scope>NUCLEOTIDE SEQUENCE [LARGE SCALE GENOMIC DNA]</scope>
    <source>
        <tissue evidence="2">Leaf</tissue>
    </source>
</reference>
<gene>
    <name evidence="2" type="ORF">PVK06_004983</name>
</gene>
<protein>
    <recommendedName>
        <fullName evidence="1">Reverse transcriptase domain-containing protein</fullName>
    </recommendedName>
</protein>
<keyword evidence="3" id="KW-1185">Reference proteome</keyword>
<dbReference type="EMBL" id="JARKNE010000002">
    <property type="protein sequence ID" value="KAK5842606.1"/>
    <property type="molecule type" value="Genomic_DNA"/>
</dbReference>
<comment type="caution">
    <text evidence="2">The sequence shown here is derived from an EMBL/GenBank/DDBJ whole genome shotgun (WGS) entry which is preliminary data.</text>
</comment>
<dbReference type="Proteomes" id="UP001358586">
    <property type="component" value="Chromosome 2"/>
</dbReference>
<dbReference type="InterPro" id="IPR000477">
    <property type="entry name" value="RT_dom"/>
</dbReference>